<evidence type="ECO:0000259" key="6">
    <source>
        <dbReference type="PROSITE" id="PS50023"/>
    </source>
</evidence>
<evidence type="ECO:0000313" key="8">
    <source>
        <dbReference type="Proteomes" id="UP001159405"/>
    </source>
</evidence>
<evidence type="ECO:0000256" key="3">
    <source>
        <dbReference type="ARBA" id="ARBA00023038"/>
    </source>
</evidence>
<feature type="compositionally biased region" description="Polar residues" evidence="5">
    <location>
        <begin position="206"/>
        <end position="220"/>
    </location>
</feature>
<keyword evidence="1 4" id="KW-0479">Metal-binding</keyword>
<dbReference type="PROSITE" id="PS50023">
    <property type="entry name" value="LIM_DOMAIN_2"/>
    <property type="match status" value="3"/>
</dbReference>
<name>A0ABN8PDD7_9CNID</name>
<proteinExistence type="predicted"/>
<evidence type="ECO:0000256" key="2">
    <source>
        <dbReference type="ARBA" id="ARBA00022833"/>
    </source>
</evidence>
<sequence>MEHSEQTCQFSGVCHSCKKPINGCESACHAMENLYHVHCFLCCSCGNQLIGQAFYNINGKIYCEPDYKKLGLSMKYCHSCGKAIKLKIIQALGRCYHPSCFRCSVCQIELDGIPFTWDQESRIYCVPDYQRKFCPTCAVCKQLIAPAKNKEEILRVVSMGKDFHIDCFRCEECGLQLSSKQQCYPKDQHLLCRKCHVKRTRKSKSPQETPCNSPSDSPNVTPRCLPRARPRILRGRNQ</sequence>
<comment type="caution">
    <text evidence="7">The sequence shown here is derived from an EMBL/GenBank/DDBJ whole genome shotgun (WGS) entry which is preliminary data.</text>
</comment>
<feature type="domain" description="LIM zinc-binding" evidence="6">
    <location>
        <begin position="135"/>
        <end position="202"/>
    </location>
</feature>
<feature type="region of interest" description="Disordered" evidence="5">
    <location>
        <begin position="201"/>
        <end position="238"/>
    </location>
</feature>
<dbReference type="PANTHER" id="PTHR24219:SF4">
    <property type="entry name" value="LIM DOMAIN-CONTAINING PROTEIN JUB"/>
    <property type="match status" value="1"/>
</dbReference>
<accession>A0ABN8PDD7</accession>
<evidence type="ECO:0000256" key="5">
    <source>
        <dbReference type="SAM" id="MobiDB-lite"/>
    </source>
</evidence>
<gene>
    <name evidence="7" type="ORF">PLOB_00040333</name>
</gene>
<keyword evidence="8" id="KW-1185">Reference proteome</keyword>
<organism evidence="7 8">
    <name type="scientific">Porites lobata</name>
    <dbReference type="NCBI Taxonomy" id="104759"/>
    <lineage>
        <taxon>Eukaryota</taxon>
        <taxon>Metazoa</taxon>
        <taxon>Cnidaria</taxon>
        <taxon>Anthozoa</taxon>
        <taxon>Hexacorallia</taxon>
        <taxon>Scleractinia</taxon>
        <taxon>Fungiina</taxon>
        <taxon>Poritidae</taxon>
        <taxon>Porites</taxon>
    </lineage>
</organism>
<feature type="domain" description="LIM zinc-binding" evidence="6">
    <location>
        <begin position="12"/>
        <end position="73"/>
    </location>
</feature>
<dbReference type="SMART" id="SM00132">
    <property type="entry name" value="LIM"/>
    <property type="match status" value="3"/>
</dbReference>
<reference evidence="7 8" key="1">
    <citation type="submission" date="2022-05" db="EMBL/GenBank/DDBJ databases">
        <authorList>
            <consortium name="Genoscope - CEA"/>
            <person name="William W."/>
        </authorList>
    </citation>
    <scope>NUCLEOTIDE SEQUENCE [LARGE SCALE GENOMIC DNA]</scope>
</reference>
<dbReference type="EMBL" id="CALNXK010000061">
    <property type="protein sequence ID" value="CAH3138840.1"/>
    <property type="molecule type" value="Genomic_DNA"/>
</dbReference>
<dbReference type="SUPFAM" id="SSF57716">
    <property type="entry name" value="Glucocorticoid receptor-like (DNA-binding domain)"/>
    <property type="match status" value="2"/>
</dbReference>
<dbReference type="Pfam" id="PF00412">
    <property type="entry name" value="LIM"/>
    <property type="match status" value="3"/>
</dbReference>
<dbReference type="Gene3D" id="2.10.110.10">
    <property type="entry name" value="Cysteine Rich Protein"/>
    <property type="match status" value="3"/>
</dbReference>
<protein>
    <recommendedName>
        <fullName evidence="6">LIM zinc-binding domain-containing protein</fullName>
    </recommendedName>
</protein>
<dbReference type="PROSITE" id="PS00478">
    <property type="entry name" value="LIM_DOMAIN_1"/>
    <property type="match status" value="1"/>
</dbReference>
<dbReference type="InterPro" id="IPR001781">
    <property type="entry name" value="Znf_LIM"/>
</dbReference>
<evidence type="ECO:0000256" key="1">
    <source>
        <dbReference type="ARBA" id="ARBA00022723"/>
    </source>
</evidence>
<feature type="domain" description="LIM zinc-binding" evidence="6">
    <location>
        <begin position="75"/>
        <end position="133"/>
    </location>
</feature>
<keyword evidence="2 4" id="KW-0862">Zinc</keyword>
<evidence type="ECO:0000313" key="7">
    <source>
        <dbReference type="EMBL" id="CAH3138840.1"/>
    </source>
</evidence>
<feature type="compositionally biased region" description="Basic residues" evidence="5">
    <location>
        <begin position="226"/>
        <end position="238"/>
    </location>
</feature>
<evidence type="ECO:0000256" key="4">
    <source>
        <dbReference type="PROSITE-ProRule" id="PRU00125"/>
    </source>
</evidence>
<keyword evidence="3 4" id="KW-0440">LIM domain</keyword>
<dbReference type="Proteomes" id="UP001159405">
    <property type="component" value="Unassembled WGS sequence"/>
</dbReference>
<dbReference type="InterPro" id="IPR047172">
    <property type="entry name" value="Ajuba-like"/>
</dbReference>
<dbReference type="PANTHER" id="PTHR24219">
    <property type="entry name" value="LIM DOMAIN-CONTAINING PROTEIN JUB"/>
    <property type="match status" value="1"/>
</dbReference>